<dbReference type="Proteomes" id="UP000652761">
    <property type="component" value="Unassembled WGS sequence"/>
</dbReference>
<accession>A0A843V7W4</accession>
<evidence type="ECO:0000313" key="3">
    <source>
        <dbReference type="Proteomes" id="UP000652761"/>
    </source>
</evidence>
<gene>
    <name evidence="2" type="ORF">Taro_023958</name>
</gene>
<name>A0A843V7W4_COLES</name>
<feature type="compositionally biased region" description="Basic and acidic residues" evidence="1">
    <location>
        <begin position="44"/>
        <end position="56"/>
    </location>
</feature>
<feature type="region of interest" description="Disordered" evidence="1">
    <location>
        <begin position="84"/>
        <end position="136"/>
    </location>
</feature>
<proteinExistence type="predicted"/>
<evidence type="ECO:0000256" key="1">
    <source>
        <dbReference type="SAM" id="MobiDB-lite"/>
    </source>
</evidence>
<protein>
    <submittedName>
        <fullName evidence="2">Uncharacterized protein</fullName>
    </submittedName>
</protein>
<organism evidence="2 3">
    <name type="scientific">Colocasia esculenta</name>
    <name type="common">Wild taro</name>
    <name type="synonym">Arum esculentum</name>
    <dbReference type="NCBI Taxonomy" id="4460"/>
    <lineage>
        <taxon>Eukaryota</taxon>
        <taxon>Viridiplantae</taxon>
        <taxon>Streptophyta</taxon>
        <taxon>Embryophyta</taxon>
        <taxon>Tracheophyta</taxon>
        <taxon>Spermatophyta</taxon>
        <taxon>Magnoliopsida</taxon>
        <taxon>Liliopsida</taxon>
        <taxon>Araceae</taxon>
        <taxon>Aroideae</taxon>
        <taxon>Colocasieae</taxon>
        <taxon>Colocasia</taxon>
    </lineage>
</organism>
<reference evidence="2" key="1">
    <citation type="submission" date="2017-07" db="EMBL/GenBank/DDBJ databases">
        <title>Taro Niue Genome Assembly and Annotation.</title>
        <authorList>
            <person name="Atibalentja N."/>
            <person name="Keating K."/>
            <person name="Fields C.J."/>
        </authorList>
    </citation>
    <scope>NUCLEOTIDE SEQUENCE</scope>
    <source>
        <strain evidence="2">Niue_2</strain>
        <tissue evidence="2">Leaf</tissue>
    </source>
</reference>
<sequence length="167" mass="18549">MQNRLTLIRTWMAGSGRLGESDPANPDSGRVGGAGRLQWSLADPGRERREQRERKGASGCLQWRRPAASLPELRRRRRRRGIRGVGRVGVVRSRSRATPVHPARLPGIRGSRPVPPPTRVAGRRPDPDPPDPDLTRAILPSMDPDQPVLNHEPKKQVTNIVSSLYCC</sequence>
<evidence type="ECO:0000313" key="2">
    <source>
        <dbReference type="EMBL" id="MQL91336.1"/>
    </source>
</evidence>
<feature type="region of interest" description="Disordered" evidence="1">
    <location>
        <begin position="10"/>
        <end position="63"/>
    </location>
</feature>
<keyword evidence="3" id="KW-1185">Reference proteome</keyword>
<dbReference type="AlphaFoldDB" id="A0A843V7W4"/>
<dbReference type="EMBL" id="NMUH01001329">
    <property type="protein sequence ID" value="MQL91336.1"/>
    <property type="molecule type" value="Genomic_DNA"/>
</dbReference>
<comment type="caution">
    <text evidence="2">The sequence shown here is derived from an EMBL/GenBank/DDBJ whole genome shotgun (WGS) entry which is preliminary data.</text>
</comment>